<dbReference type="GO" id="GO:0006783">
    <property type="term" value="P:heme biosynthetic process"/>
    <property type="evidence" value="ECO:0007669"/>
    <property type="project" value="TreeGrafter"/>
</dbReference>
<dbReference type="RefSeq" id="WP_115268967.1">
    <property type="nucleotide sequence ID" value="NZ_CASFEE010000001.1"/>
</dbReference>
<feature type="domain" description="Flavodoxin-like" evidence="1">
    <location>
        <begin position="4"/>
        <end position="160"/>
    </location>
</feature>
<accession>A0A377GVQ0</accession>
<evidence type="ECO:0000313" key="2">
    <source>
        <dbReference type="EMBL" id="STO31029.1"/>
    </source>
</evidence>
<dbReference type="OrthoDB" id="307208at2"/>
<name>A0A377GVQ0_9FUSO</name>
<evidence type="ECO:0000259" key="1">
    <source>
        <dbReference type="Pfam" id="PF12641"/>
    </source>
</evidence>
<dbReference type="PANTHER" id="PTHR38030:SF2">
    <property type="entry name" value="PROTOPORPHYRINOGEN IX DEHYDROGENASE [QUINONE]"/>
    <property type="match status" value="1"/>
</dbReference>
<dbReference type="PANTHER" id="PTHR38030">
    <property type="entry name" value="PROTOPORPHYRINOGEN IX DEHYDROGENASE [MENAQUINONE]"/>
    <property type="match status" value="1"/>
</dbReference>
<reference evidence="2 3" key="1">
    <citation type="submission" date="2018-06" db="EMBL/GenBank/DDBJ databases">
        <authorList>
            <consortium name="Pathogen Informatics"/>
            <person name="Doyle S."/>
        </authorList>
    </citation>
    <scope>NUCLEOTIDE SEQUENCE [LARGE SCALE GENOMIC DNA]</scope>
    <source>
        <strain evidence="2 3">NCTC10723</strain>
    </source>
</reference>
<dbReference type="SUPFAM" id="SSF52218">
    <property type="entry name" value="Flavoproteins"/>
    <property type="match status" value="1"/>
</dbReference>
<sequence length="168" mass="19125">MKILVTYSTLTGNTKKVCEAAAEAFTEVEIKDISEVTTLDYDLIVVGTWIDKGTADTKALNFIETIKKKKTAFIFTLGAYPDSQHAMDCIKRIKKLFEGNENEVVGHYHCQGAIDPKLIEMMKTKFGPDHPHGPNPERIKRWEDASKHPDENDLDMAYNYFKELINKL</sequence>
<dbReference type="EMBL" id="UGGU01000003">
    <property type="protein sequence ID" value="STO31029.1"/>
    <property type="molecule type" value="Genomic_DNA"/>
</dbReference>
<keyword evidence="3" id="KW-1185">Reference proteome</keyword>
<dbReference type="Pfam" id="PF12641">
    <property type="entry name" value="Flavodoxin_3"/>
    <property type="match status" value="1"/>
</dbReference>
<organism evidence="2 3">
    <name type="scientific">Fusobacterium necrogenes</name>
    <dbReference type="NCBI Taxonomy" id="858"/>
    <lineage>
        <taxon>Bacteria</taxon>
        <taxon>Fusobacteriati</taxon>
        <taxon>Fusobacteriota</taxon>
        <taxon>Fusobacteriia</taxon>
        <taxon>Fusobacteriales</taxon>
        <taxon>Fusobacteriaceae</taxon>
        <taxon>Fusobacterium</taxon>
    </lineage>
</organism>
<dbReference type="Gene3D" id="3.40.50.360">
    <property type="match status" value="1"/>
</dbReference>
<dbReference type="InterPro" id="IPR029039">
    <property type="entry name" value="Flavoprotein-like_sf"/>
</dbReference>
<dbReference type="AlphaFoldDB" id="A0A377GVQ0"/>
<proteinExistence type="predicted"/>
<evidence type="ECO:0000313" key="3">
    <source>
        <dbReference type="Proteomes" id="UP000255328"/>
    </source>
</evidence>
<gene>
    <name evidence="2" type="ORF">NCTC10723_00468</name>
</gene>
<dbReference type="InterPro" id="IPR052200">
    <property type="entry name" value="Protoporphyrinogen_IX_DH"/>
</dbReference>
<dbReference type="GO" id="GO:0010181">
    <property type="term" value="F:FMN binding"/>
    <property type="evidence" value="ECO:0007669"/>
    <property type="project" value="InterPro"/>
</dbReference>
<dbReference type="GO" id="GO:0070819">
    <property type="term" value="F:menaquinone-dependent protoporphyrinogen oxidase activity"/>
    <property type="evidence" value="ECO:0007669"/>
    <property type="project" value="TreeGrafter"/>
</dbReference>
<dbReference type="InterPro" id="IPR008254">
    <property type="entry name" value="Flavodoxin/NO_synth"/>
</dbReference>
<protein>
    <submittedName>
        <fullName evidence="2">Flavodoxin</fullName>
    </submittedName>
</protein>
<dbReference type="Proteomes" id="UP000255328">
    <property type="component" value="Unassembled WGS sequence"/>
</dbReference>